<dbReference type="InterPro" id="IPR043128">
    <property type="entry name" value="Rev_trsase/Diguanyl_cyclase"/>
</dbReference>
<protein>
    <submittedName>
        <fullName evidence="3">RNA-dependent RNA polymerase</fullName>
    </submittedName>
</protein>
<evidence type="ECO:0000259" key="2">
    <source>
        <dbReference type="PROSITE" id="PS50507"/>
    </source>
</evidence>
<dbReference type="InterPro" id="IPR002166">
    <property type="entry name" value="RNA_pol_HCV"/>
</dbReference>
<feature type="domain" description="RdRp catalytic" evidence="2">
    <location>
        <begin position="214"/>
        <end position="327"/>
    </location>
</feature>
<dbReference type="CDD" id="cd23179">
    <property type="entry name" value="ps_ssRNAv_Tolivirales_RdRp"/>
    <property type="match status" value="1"/>
</dbReference>
<dbReference type="GO" id="GO:0039694">
    <property type="term" value="P:viral RNA genome replication"/>
    <property type="evidence" value="ECO:0007669"/>
    <property type="project" value="InterPro"/>
</dbReference>
<keyword evidence="3" id="KW-0696">RNA-directed RNA polymerase</keyword>
<dbReference type="PROSITE" id="PS50507">
    <property type="entry name" value="RDRP_SSRNA_POS"/>
    <property type="match status" value="1"/>
</dbReference>
<name>A0A1B2RVN6_9VIRU</name>
<dbReference type="Pfam" id="PF00998">
    <property type="entry name" value="RdRP_3"/>
    <property type="match status" value="1"/>
</dbReference>
<proteinExistence type="predicted"/>
<organism evidence="3">
    <name type="scientific">Pinela virus</name>
    <dbReference type="NCBI Taxonomy" id="1888321"/>
    <lineage>
        <taxon>Viruses</taxon>
    </lineage>
</organism>
<keyword evidence="3" id="KW-0808">Transferase</keyword>
<dbReference type="GO" id="GO:0003968">
    <property type="term" value="F:RNA-directed RNA polymerase activity"/>
    <property type="evidence" value="ECO:0007669"/>
    <property type="project" value="UniProtKB-KW"/>
</dbReference>
<dbReference type="EMBL" id="KX580890">
    <property type="protein sequence ID" value="AOC55063.1"/>
    <property type="molecule type" value="Genomic_RNA"/>
</dbReference>
<dbReference type="Gene3D" id="3.30.70.270">
    <property type="match status" value="1"/>
</dbReference>
<dbReference type="SUPFAM" id="SSF56672">
    <property type="entry name" value="DNA/RNA polymerases"/>
    <property type="match status" value="1"/>
</dbReference>
<dbReference type="InterPro" id="IPR043502">
    <property type="entry name" value="DNA/RNA_pol_sf"/>
</dbReference>
<accession>A0A1B2RVN6</accession>
<dbReference type="InterPro" id="IPR007094">
    <property type="entry name" value="RNA-dir_pol_PSvirus"/>
</dbReference>
<sequence length="537" mass="61302">MPVRGCLMPNVELEHGCKILEVPADLEREVTCREGTVMVMGEHPEKEFGLHKHRVVDELQTICNRHLKATPPVELDSLAWKLFHRRMCTTSRLIGRVPTATIACVLEGKSGRRRKRFFQGIKELGESPVCKKDAAITEMQKLEMYESCKLEVKEDRGIQFRSVKYNVALARHLHNIEKRVIGMHPDGYHPVMKGATPQQRAERLAIGASSFRRPVYLLLDHSRFDAHVNVALLREEHKFYLRCRGKNAELARLLKMQIVNRGRSKGGVKYRTLGKRMSGDINTGLGNTIINYCIIMSWLDASSVKGHVYLDGDDSVVIIEKEDECKLVPLENHMGALGMVTIMDRTEDFWRAEFCQSRPVLVDGTVRFIRNPQKVLATVGRSAERLDPSTAAEVLRASAMCELAMNGNAPVISKFCRRILEHLGDGRVVFSNTQLWKAEQYGIRFKIPQGGEVDPESRYTFWRAWDIDPGMQEAYEQQDLIWSAFMSEAKRRRTRVKVDLADDPDEFWLGRVIPSCDCGSCPEYDSQVAYDHARLWQ</sequence>
<reference evidence="3" key="1">
    <citation type="submission" date="2016-07" db="EMBL/GenBank/DDBJ databases">
        <authorList>
            <person name="Greninger A.L."/>
            <person name="Makhsous N."/>
            <person name="Shean R."/>
            <person name="Jerome K."/>
            <person name="Haman K."/>
        </authorList>
    </citation>
    <scope>NUCLEOTIDE SEQUENCE</scope>
    <source>
        <strain evidence="3">UW1</strain>
    </source>
</reference>
<keyword evidence="3" id="KW-0548">Nucleotidyltransferase</keyword>
<evidence type="ECO:0000313" key="3">
    <source>
        <dbReference type="EMBL" id="AOC55063.1"/>
    </source>
</evidence>
<dbReference type="GO" id="GO:0003723">
    <property type="term" value="F:RNA binding"/>
    <property type="evidence" value="ECO:0007669"/>
    <property type="project" value="InterPro"/>
</dbReference>
<keyword evidence="1" id="KW-0693">Viral RNA replication</keyword>
<evidence type="ECO:0000256" key="1">
    <source>
        <dbReference type="ARBA" id="ARBA00022953"/>
    </source>
</evidence>